<evidence type="ECO:0000313" key="1">
    <source>
        <dbReference type="EMBL" id="KAI3755352.1"/>
    </source>
</evidence>
<comment type="caution">
    <text evidence="1">The sequence shown here is derived from an EMBL/GenBank/DDBJ whole genome shotgun (WGS) entry which is preliminary data.</text>
</comment>
<evidence type="ECO:0000313" key="2">
    <source>
        <dbReference type="Proteomes" id="UP001056120"/>
    </source>
</evidence>
<protein>
    <submittedName>
        <fullName evidence="1">Uncharacterized protein</fullName>
    </submittedName>
</protein>
<sequence>MSILTCFFLCLIIPYAASISFNFTYLTPSNKDVILSGDAAYSMTEDGIQVTYKTINRSWEGLAGRATYIRPLHLWNNDTTDLASFSTSFTFAMKSQNQNNNIYGDGLTFFLAQNNSLINAGGSMGLPFIYQNNTNLYPFVAVEFDTYTDEWDPYLVGINHVGININSLISVAYRNWQGDILGGSESRASISYDSVSKNISVSFTSLENNSVVLETGLDYTIDLRDVLPEWVIFGFSASTGDGYEENKVKSWMFNSTVFKGEENNGLAPTKNIDQSSIVPTTNNIVPSSSVPQTVNFDQSNNVPTTTTTNVGKMGLIGGSMLVLVFHYMAVL</sequence>
<gene>
    <name evidence="1" type="ORF">L1987_55149</name>
</gene>
<organism evidence="1 2">
    <name type="scientific">Smallanthus sonchifolius</name>
    <dbReference type="NCBI Taxonomy" id="185202"/>
    <lineage>
        <taxon>Eukaryota</taxon>
        <taxon>Viridiplantae</taxon>
        <taxon>Streptophyta</taxon>
        <taxon>Embryophyta</taxon>
        <taxon>Tracheophyta</taxon>
        <taxon>Spermatophyta</taxon>
        <taxon>Magnoliopsida</taxon>
        <taxon>eudicotyledons</taxon>
        <taxon>Gunneridae</taxon>
        <taxon>Pentapetalae</taxon>
        <taxon>asterids</taxon>
        <taxon>campanulids</taxon>
        <taxon>Asterales</taxon>
        <taxon>Asteraceae</taxon>
        <taxon>Asteroideae</taxon>
        <taxon>Heliantheae alliance</taxon>
        <taxon>Millerieae</taxon>
        <taxon>Smallanthus</taxon>
    </lineage>
</organism>
<dbReference type="EMBL" id="CM042035">
    <property type="protein sequence ID" value="KAI3755352.1"/>
    <property type="molecule type" value="Genomic_DNA"/>
</dbReference>
<dbReference type="Proteomes" id="UP001056120">
    <property type="component" value="Linkage Group LG18"/>
</dbReference>
<keyword evidence="2" id="KW-1185">Reference proteome</keyword>
<proteinExistence type="predicted"/>
<reference evidence="2" key="1">
    <citation type="journal article" date="2022" name="Mol. Ecol. Resour.">
        <title>The genomes of chicory, endive, great burdock and yacon provide insights into Asteraceae palaeo-polyploidization history and plant inulin production.</title>
        <authorList>
            <person name="Fan W."/>
            <person name="Wang S."/>
            <person name="Wang H."/>
            <person name="Wang A."/>
            <person name="Jiang F."/>
            <person name="Liu H."/>
            <person name="Zhao H."/>
            <person name="Xu D."/>
            <person name="Zhang Y."/>
        </authorList>
    </citation>
    <scope>NUCLEOTIDE SEQUENCE [LARGE SCALE GENOMIC DNA]</scope>
    <source>
        <strain evidence="2">cv. Yunnan</strain>
    </source>
</reference>
<accession>A0ACB9EA67</accession>
<name>A0ACB9EA67_9ASTR</name>
<reference evidence="1 2" key="2">
    <citation type="journal article" date="2022" name="Mol. Ecol. Resour.">
        <title>The genomes of chicory, endive, great burdock and yacon provide insights into Asteraceae paleo-polyploidization history and plant inulin production.</title>
        <authorList>
            <person name="Fan W."/>
            <person name="Wang S."/>
            <person name="Wang H."/>
            <person name="Wang A."/>
            <person name="Jiang F."/>
            <person name="Liu H."/>
            <person name="Zhao H."/>
            <person name="Xu D."/>
            <person name="Zhang Y."/>
        </authorList>
    </citation>
    <scope>NUCLEOTIDE SEQUENCE [LARGE SCALE GENOMIC DNA]</scope>
    <source>
        <strain evidence="2">cv. Yunnan</strain>
        <tissue evidence="1">Leaves</tissue>
    </source>
</reference>